<dbReference type="RefSeq" id="WP_146648940.1">
    <property type="nucleotide sequence ID" value="NZ_CP012333.1"/>
</dbReference>
<dbReference type="EMBL" id="CP012333">
    <property type="protein sequence ID" value="AKU97865.1"/>
    <property type="molecule type" value="Genomic_DNA"/>
</dbReference>
<evidence type="ECO:0000313" key="4">
    <source>
        <dbReference type="EMBL" id="AKU97865.1"/>
    </source>
</evidence>
<evidence type="ECO:0000256" key="2">
    <source>
        <dbReference type="ARBA" id="ARBA00022857"/>
    </source>
</evidence>
<keyword evidence="5" id="KW-1185">Reference proteome</keyword>
<name>A0A0K1PWG0_9BACT</name>
<dbReference type="InterPro" id="IPR036291">
    <property type="entry name" value="NAD(P)-bd_dom_sf"/>
</dbReference>
<dbReference type="PANTHER" id="PTHR42748:SF14">
    <property type="entry name" value="SNOAL-LIKE DOMAIN-CONTAINING PROTEIN"/>
    <property type="match status" value="1"/>
</dbReference>
<evidence type="ECO:0000313" key="5">
    <source>
        <dbReference type="Proteomes" id="UP000064967"/>
    </source>
</evidence>
<dbReference type="AlphaFoldDB" id="A0A0K1PWG0"/>
<dbReference type="InterPro" id="IPR008030">
    <property type="entry name" value="NmrA-like"/>
</dbReference>
<dbReference type="KEGG" id="llu:AKJ09_04529"/>
<dbReference type="PANTHER" id="PTHR42748">
    <property type="entry name" value="NITROGEN METABOLITE REPRESSION PROTEIN NMRA FAMILY MEMBER"/>
    <property type="match status" value="1"/>
</dbReference>
<gene>
    <name evidence="4" type="ORF">AKJ09_04529</name>
</gene>
<dbReference type="Gene3D" id="3.90.25.10">
    <property type="entry name" value="UDP-galactose 4-epimerase, domain 1"/>
    <property type="match status" value="1"/>
</dbReference>
<dbReference type="STRING" id="1391654.AKJ09_04529"/>
<evidence type="ECO:0000259" key="3">
    <source>
        <dbReference type="Pfam" id="PF05368"/>
    </source>
</evidence>
<dbReference type="InterPro" id="IPR051164">
    <property type="entry name" value="NmrA-like_oxidored"/>
</dbReference>
<dbReference type="CDD" id="cd05251">
    <property type="entry name" value="NmrA_like_SDR_a"/>
    <property type="match status" value="1"/>
</dbReference>
<organism evidence="4 5">
    <name type="scientific">Labilithrix luteola</name>
    <dbReference type="NCBI Taxonomy" id="1391654"/>
    <lineage>
        <taxon>Bacteria</taxon>
        <taxon>Pseudomonadati</taxon>
        <taxon>Myxococcota</taxon>
        <taxon>Polyangia</taxon>
        <taxon>Polyangiales</taxon>
        <taxon>Labilitrichaceae</taxon>
        <taxon>Labilithrix</taxon>
    </lineage>
</organism>
<feature type="domain" description="NmrA-like" evidence="3">
    <location>
        <begin position="3"/>
        <end position="249"/>
    </location>
</feature>
<proteinExistence type="inferred from homology"/>
<dbReference type="Gene3D" id="3.40.50.720">
    <property type="entry name" value="NAD(P)-binding Rossmann-like Domain"/>
    <property type="match status" value="1"/>
</dbReference>
<accession>A0A0K1PWG0</accession>
<sequence>MVTKILVIGATGAQGFPVVRALAEDRRYEVTIFTRNASSARSKTLLALPGVTAFEGDATNEKDLYEALRQVDGVYCNLDGFAIGELNETFWGIRTFEMAVELGIEHFVWGSLDYLLKKSGYDAKYRCGHYDAKGRVADFILQQKPKSTAVSVLTSGPYMEMLYDGMFAPRPQPDGTLVFAHPIGNGKVPMIHLDDIGRYARWIFDHPEESNGMDLEVATEHVGWEYLVECVRRVTGKNAVFVDIPQSVYFANSGISATTPAAWAQSKGASISGGQTFWENFAGWWSAWHDNFVTRDYAQLDRILPDRVRTLEEWMRKTKYDGAFRPILKDRSDQREASASV</sequence>
<reference evidence="4 5" key="1">
    <citation type="submission" date="2015-08" db="EMBL/GenBank/DDBJ databases">
        <authorList>
            <person name="Babu N.S."/>
            <person name="Beckwith C.J."/>
            <person name="Beseler K.G."/>
            <person name="Brison A."/>
            <person name="Carone J.V."/>
            <person name="Caskin T.P."/>
            <person name="Diamond M."/>
            <person name="Durham M.E."/>
            <person name="Foxe J.M."/>
            <person name="Go M."/>
            <person name="Henderson B.A."/>
            <person name="Jones I.B."/>
            <person name="McGettigan J.A."/>
            <person name="Micheletti S.J."/>
            <person name="Nasrallah M.E."/>
            <person name="Ortiz D."/>
            <person name="Piller C.R."/>
            <person name="Privatt S.R."/>
            <person name="Schneider S.L."/>
            <person name="Sharp S."/>
            <person name="Smith T.C."/>
            <person name="Stanton J.D."/>
            <person name="Ullery H.E."/>
            <person name="Wilson R.J."/>
            <person name="Serrano M.G."/>
            <person name="Buck G."/>
            <person name="Lee V."/>
            <person name="Wang Y."/>
            <person name="Carvalho R."/>
            <person name="Voegtly L."/>
            <person name="Shi R."/>
            <person name="Duckworth R."/>
            <person name="Johnson A."/>
            <person name="Loviza R."/>
            <person name="Walstead R."/>
            <person name="Shah Z."/>
            <person name="Kiflezghi M."/>
            <person name="Wade K."/>
            <person name="Ball S.L."/>
            <person name="Bradley K.W."/>
            <person name="Asai D.J."/>
            <person name="Bowman C.A."/>
            <person name="Russell D.A."/>
            <person name="Pope W.H."/>
            <person name="Jacobs-Sera D."/>
            <person name="Hendrix R.W."/>
            <person name="Hatfull G.F."/>
        </authorList>
    </citation>
    <scope>NUCLEOTIDE SEQUENCE [LARGE SCALE GENOMIC DNA]</scope>
    <source>
        <strain evidence="4 5">DSM 27648</strain>
    </source>
</reference>
<comment type="similarity">
    <text evidence="1">Belongs to the NmrA-type oxidoreductase family.</text>
</comment>
<dbReference type="Pfam" id="PF05368">
    <property type="entry name" value="NmrA"/>
    <property type="match status" value="1"/>
</dbReference>
<dbReference type="SUPFAM" id="SSF51735">
    <property type="entry name" value="NAD(P)-binding Rossmann-fold domains"/>
    <property type="match status" value="1"/>
</dbReference>
<dbReference type="Proteomes" id="UP000064967">
    <property type="component" value="Chromosome"/>
</dbReference>
<dbReference type="OrthoDB" id="9771302at2"/>
<protein>
    <recommendedName>
        <fullName evidence="3">NmrA-like domain-containing protein</fullName>
    </recommendedName>
</protein>
<evidence type="ECO:0000256" key="1">
    <source>
        <dbReference type="ARBA" id="ARBA00006328"/>
    </source>
</evidence>
<keyword evidence="2" id="KW-0521">NADP</keyword>